<evidence type="ECO:0000313" key="3">
    <source>
        <dbReference type="Proteomes" id="UP000094960"/>
    </source>
</evidence>
<dbReference type="PANTHER" id="PTHR47916">
    <property type="entry name" value="FRUCTOSE-BISPHOSPHATE ALDOLASE CLASS 1"/>
    <property type="match status" value="1"/>
</dbReference>
<protein>
    <recommendedName>
        <fullName evidence="4">Fructose-bisphosphate aldolase</fullName>
    </recommendedName>
</protein>
<dbReference type="EMBL" id="CP017248">
    <property type="protein sequence ID" value="AOR36969.1"/>
    <property type="molecule type" value="Genomic_DNA"/>
</dbReference>
<keyword evidence="3" id="KW-1185">Reference proteome</keyword>
<gene>
    <name evidence="2" type="ORF">BFF78_08360</name>
</gene>
<dbReference type="SUPFAM" id="SSF51569">
    <property type="entry name" value="Aldolase"/>
    <property type="match status" value="1"/>
</dbReference>
<feature type="active site" description="Schiff-base intermediate with dihydroxyacetone-P" evidence="1">
    <location>
        <position position="186"/>
    </location>
</feature>
<dbReference type="Gene3D" id="3.20.20.70">
    <property type="entry name" value="Aldolase class I"/>
    <property type="match status" value="1"/>
</dbReference>
<dbReference type="PIRSF" id="PIRSF038992">
    <property type="entry name" value="Aldolase_Ia"/>
    <property type="match status" value="1"/>
</dbReference>
<dbReference type="InterPro" id="IPR002915">
    <property type="entry name" value="DeoC/FbaB/LacD_aldolase"/>
</dbReference>
<dbReference type="SMART" id="SM01133">
    <property type="entry name" value="DeoC"/>
    <property type="match status" value="1"/>
</dbReference>
<dbReference type="Pfam" id="PF01791">
    <property type="entry name" value="DeoC"/>
    <property type="match status" value="1"/>
</dbReference>
<dbReference type="InterPro" id="IPR050456">
    <property type="entry name" value="DeoC/FbaB_aldolase"/>
</dbReference>
<evidence type="ECO:0000313" key="2">
    <source>
        <dbReference type="EMBL" id="AOR36969.1"/>
    </source>
</evidence>
<proteinExistence type="predicted"/>
<dbReference type="PANTHER" id="PTHR47916:SF1">
    <property type="entry name" value="3-HYDROXY-5-PHOSPHONOOXYPENTANE-2,4-DIONE THIOLASE"/>
    <property type="match status" value="1"/>
</dbReference>
<organism evidence="2 3">
    <name type="scientific">Streptomyces fodineus</name>
    <dbReference type="NCBI Taxonomy" id="1904616"/>
    <lineage>
        <taxon>Bacteria</taxon>
        <taxon>Bacillati</taxon>
        <taxon>Actinomycetota</taxon>
        <taxon>Actinomycetes</taxon>
        <taxon>Kitasatosporales</taxon>
        <taxon>Streptomycetaceae</taxon>
        <taxon>Streptomyces</taxon>
    </lineage>
</organism>
<evidence type="ECO:0000256" key="1">
    <source>
        <dbReference type="PIRSR" id="PIRSR038992-1"/>
    </source>
</evidence>
<accession>A0A1D7YNJ1</accession>
<dbReference type="Proteomes" id="UP000094960">
    <property type="component" value="Chromosome"/>
</dbReference>
<sequence length="281" mass="29854">MTSMGKTVRLARIVPGVRTVMVPFDDDLINGPYAGLADPVARAREVALGGADAILGFPRLLTQCTERGIRLPFVANLTASTVLGVHTRKVAVSSVERAVGNGCDGVAVHVNVSDRQEPDMLSTLGAVAEDCERWGMPLLAIMYPRRTHNGADDNYLELKDHERARYADLVRHCVRIAVELGADMVKTQYTGDPESFASVTTASMGVPVIVAGGPRTSIREALTNAHGAITAGATGVCFGRQTYNRPDIPGFVGMLRAVVHDGRAPDDVLADRPGIPATSAQ</sequence>
<name>A0A1D7YNJ1_9ACTN</name>
<dbReference type="GO" id="GO:0004332">
    <property type="term" value="F:fructose-bisphosphate aldolase activity"/>
    <property type="evidence" value="ECO:0007669"/>
    <property type="project" value="InterPro"/>
</dbReference>
<evidence type="ECO:0008006" key="4">
    <source>
        <dbReference type="Google" id="ProtNLM"/>
    </source>
</evidence>
<dbReference type="KEGG" id="spun:BFF78_08360"/>
<dbReference type="InterPro" id="IPR013785">
    <property type="entry name" value="Aldolase_TIM"/>
</dbReference>
<dbReference type="AlphaFoldDB" id="A0A1D7YNJ1"/>
<reference evidence="3" key="1">
    <citation type="submission" date="2016-09" db="EMBL/GenBank/DDBJ databases">
        <title>Streptomyces puniciscabiei strain:TW1S1 Genome sequencing and assembly.</title>
        <authorList>
            <person name="Kim M.-K."/>
            <person name="Kim S.B."/>
        </authorList>
    </citation>
    <scope>NUCLEOTIDE SEQUENCE [LARGE SCALE GENOMIC DNA]</scope>
    <source>
        <strain evidence="3">TW1S1</strain>
    </source>
</reference>
<feature type="active site" description="Proton donor" evidence="1">
    <location>
        <position position="143"/>
    </location>
</feature>
<dbReference type="InterPro" id="IPR041720">
    <property type="entry name" value="FbaB-like"/>
</dbReference>